<dbReference type="Proteomes" id="UP001241377">
    <property type="component" value="Unassembled WGS sequence"/>
</dbReference>
<dbReference type="EMBL" id="JASBWR010000103">
    <property type="protein sequence ID" value="KAJ9095206.1"/>
    <property type="molecule type" value="Genomic_DNA"/>
</dbReference>
<reference evidence="1" key="1">
    <citation type="submission" date="2023-04" db="EMBL/GenBank/DDBJ databases">
        <title>Draft Genome sequencing of Naganishia species isolated from polar environments using Oxford Nanopore Technology.</title>
        <authorList>
            <person name="Leo P."/>
            <person name="Venkateswaran K."/>
        </authorList>
    </citation>
    <scope>NUCLEOTIDE SEQUENCE</scope>
    <source>
        <strain evidence="1">MNA-CCFEE 5261</strain>
    </source>
</reference>
<keyword evidence="2" id="KW-1185">Reference proteome</keyword>
<protein>
    <submittedName>
        <fullName evidence="1">Uncharacterized protein</fullName>
    </submittedName>
</protein>
<accession>A0ACC2V8L1</accession>
<organism evidence="1 2">
    <name type="scientific">Naganishia cerealis</name>
    <dbReference type="NCBI Taxonomy" id="610337"/>
    <lineage>
        <taxon>Eukaryota</taxon>
        <taxon>Fungi</taxon>
        <taxon>Dikarya</taxon>
        <taxon>Basidiomycota</taxon>
        <taxon>Agaricomycotina</taxon>
        <taxon>Tremellomycetes</taxon>
        <taxon>Filobasidiales</taxon>
        <taxon>Filobasidiaceae</taxon>
        <taxon>Naganishia</taxon>
    </lineage>
</organism>
<evidence type="ECO:0000313" key="2">
    <source>
        <dbReference type="Proteomes" id="UP001241377"/>
    </source>
</evidence>
<proteinExistence type="predicted"/>
<name>A0ACC2V8L1_9TREE</name>
<gene>
    <name evidence="1" type="ORF">QFC19_007661</name>
</gene>
<sequence>MSHTTGAQWNEWSLDPSADDDGYANRGDALHLEDHWNAGGAEPAYRHANVVQAEEEDVTGSDDDARRIVYRLGETLVNQDELEAFRAWKQTHLGQAPGAERDEDDLTRKEEEELSSSSSSDRASAWASNAAVQGGVIMPKLGNATAKYVPIKPTLP</sequence>
<evidence type="ECO:0000313" key="1">
    <source>
        <dbReference type="EMBL" id="KAJ9095206.1"/>
    </source>
</evidence>
<comment type="caution">
    <text evidence="1">The sequence shown here is derived from an EMBL/GenBank/DDBJ whole genome shotgun (WGS) entry which is preliminary data.</text>
</comment>